<feature type="region of interest" description="Disordered" evidence="4">
    <location>
        <begin position="45"/>
        <end position="67"/>
    </location>
</feature>
<protein>
    <submittedName>
        <fullName evidence="5">Uncharacterized protein</fullName>
    </submittedName>
</protein>
<dbReference type="GO" id="GO:0061685">
    <property type="term" value="F:diphthine methylesterase activity"/>
    <property type="evidence" value="ECO:0007669"/>
    <property type="project" value="TreeGrafter"/>
</dbReference>
<dbReference type="SUPFAM" id="SSF50978">
    <property type="entry name" value="WD40 repeat-like"/>
    <property type="match status" value="1"/>
</dbReference>
<accession>A0A9P3CQ42</accession>
<dbReference type="InterPro" id="IPR015943">
    <property type="entry name" value="WD40/YVTN_repeat-like_dom_sf"/>
</dbReference>
<evidence type="ECO:0000256" key="3">
    <source>
        <dbReference type="ARBA" id="ARBA00043952"/>
    </source>
</evidence>
<comment type="pathway">
    <text evidence="3">Protein modification.</text>
</comment>
<dbReference type="Gene3D" id="2.130.10.10">
    <property type="entry name" value="YVTN repeat-like/Quinoprotein amine dehydrogenase"/>
    <property type="match status" value="2"/>
</dbReference>
<keyword evidence="2" id="KW-0677">Repeat</keyword>
<organism evidence="5 6">
    <name type="scientific">Cercospora kikuchii</name>
    <dbReference type="NCBI Taxonomy" id="84275"/>
    <lineage>
        <taxon>Eukaryota</taxon>
        <taxon>Fungi</taxon>
        <taxon>Dikarya</taxon>
        <taxon>Ascomycota</taxon>
        <taxon>Pezizomycotina</taxon>
        <taxon>Dothideomycetes</taxon>
        <taxon>Dothideomycetidae</taxon>
        <taxon>Mycosphaerellales</taxon>
        <taxon>Mycosphaerellaceae</taxon>
        <taxon>Cercospora</taxon>
    </lineage>
</organism>
<dbReference type="GO" id="GO:0005737">
    <property type="term" value="C:cytoplasm"/>
    <property type="evidence" value="ECO:0007669"/>
    <property type="project" value="TreeGrafter"/>
</dbReference>
<dbReference type="Proteomes" id="UP000825890">
    <property type="component" value="Unassembled WGS sequence"/>
</dbReference>
<feature type="compositionally biased region" description="Polar residues" evidence="4">
    <location>
        <begin position="45"/>
        <end position="56"/>
    </location>
</feature>
<feature type="region of interest" description="Disordered" evidence="4">
    <location>
        <begin position="339"/>
        <end position="372"/>
    </location>
</feature>
<reference evidence="5 6" key="1">
    <citation type="submission" date="2021-01" db="EMBL/GenBank/DDBJ databases">
        <title>Cercospora kikuchii MAFF 305040 whole genome shotgun sequence.</title>
        <authorList>
            <person name="Kashiwa T."/>
            <person name="Suzuki T."/>
        </authorList>
    </citation>
    <scope>NUCLEOTIDE SEQUENCE [LARGE SCALE GENOMIC DNA]</scope>
    <source>
        <strain evidence="5 6">MAFF 305040</strain>
    </source>
</reference>
<dbReference type="GO" id="GO:0017183">
    <property type="term" value="P:protein histidyl modification to diphthamide"/>
    <property type="evidence" value="ECO:0007669"/>
    <property type="project" value="TreeGrafter"/>
</dbReference>
<dbReference type="PANTHER" id="PTHR46042:SF1">
    <property type="entry name" value="DIPHTHINE METHYLTRANSFERASE"/>
    <property type="match status" value="1"/>
</dbReference>
<dbReference type="PANTHER" id="PTHR46042">
    <property type="entry name" value="DIPHTHINE METHYLTRANSFERASE"/>
    <property type="match status" value="1"/>
</dbReference>
<evidence type="ECO:0000313" key="5">
    <source>
        <dbReference type="EMBL" id="GIZ48714.1"/>
    </source>
</evidence>
<proteinExistence type="predicted"/>
<evidence type="ECO:0000256" key="1">
    <source>
        <dbReference type="ARBA" id="ARBA00022574"/>
    </source>
</evidence>
<dbReference type="InterPro" id="IPR036322">
    <property type="entry name" value="WD40_repeat_dom_sf"/>
</dbReference>
<name>A0A9P3CQ42_9PEZI</name>
<feature type="compositionally biased region" description="Low complexity" evidence="4">
    <location>
        <begin position="57"/>
        <end position="67"/>
    </location>
</feature>
<gene>
    <name evidence="5" type="ORF">CKM354_001176400</name>
</gene>
<comment type="caution">
    <text evidence="5">The sequence shown here is derived from an EMBL/GenBank/DDBJ whole genome shotgun (WGS) entry which is preliminary data.</text>
</comment>
<evidence type="ECO:0000256" key="4">
    <source>
        <dbReference type="SAM" id="MobiDB-lite"/>
    </source>
</evidence>
<evidence type="ECO:0000256" key="2">
    <source>
        <dbReference type="ARBA" id="ARBA00022737"/>
    </source>
</evidence>
<dbReference type="EMBL" id="BOLY01000008">
    <property type="protein sequence ID" value="GIZ48714.1"/>
    <property type="molecule type" value="Genomic_DNA"/>
</dbReference>
<dbReference type="AlphaFoldDB" id="A0A9P3CQ42"/>
<sequence>MALLSSIRSLTLDLPPSCIQFCPARPEIFAVGTYFLHRNEDSVSSQENSADSLQTTNSDSSSAENAAAVLPQKRTGSLILYKISHDKNITEVFSLATDFAILDLQWAPHPNRLVGSNDPLLAVAASTGLLAFYRLKTRPPASDTASQQQSQTELVLSCVNQVTNDTTLVLSLTWHPVRPNVLGLTLSDGRVVLCMSEGRDEHADAAVVACWDPNAVFSMHDVHEHELEAWIMNFTPEKDEKVLSGGDDMILLCSQDTASAQTDPAEEQEYAMQWQDRKLHHAGVTAILPLSDTLVVTGSYDDHIRLLSLPAVGRRKVLAELNLGGGVWRLKLLTPPSSHVAQPSHIESGGGISSTSTADADHGSGQHTLAPPMSALQDHQDQNQTTSSHFVLLCSCMHAGTRVVRLQRSSSRKEEDEYEWTFSVIARFEEHESMNYASDVQPRSDDDVGDSLQKTTIVSTSFYDKLLCVWQIDDETLREPQQETS</sequence>
<evidence type="ECO:0000313" key="6">
    <source>
        <dbReference type="Proteomes" id="UP000825890"/>
    </source>
</evidence>
<dbReference type="GeneID" id="68297339"/>
<dbReference type="OrthoDB" id="1930760at2759"/>
<dbReference type="InterPro" id="IPR052415">
    <property type="entry name" value="Diphthine_MTase"/>
</dbReference>
<dbReference type="RefSeq" id="XP_044663201.1">
    <property type="nucleotide sequence ID" value="XM_044807266.1"/>
</dbReference>
<keyword evidence="6" id="KW-1185">Reference proteome</keyword>
<keyword evidence="1" id="KW-0853">WD repeat</keyword>